<evidence type="ECO:0000313" key="1">
    <source>
        <dbReference type="EMBL" id="KII69665.1"/>
    </source>
</evidence>
<gene>
    <name evidence="1" type="ORF">RF11_07261</name>
</gene>
<proteinExistence type="predicted"/>
<evidence type="ECO:0000313" key="2">
    <source>
        <dbReference type="Proteomes" id="UP000031668"/>
    </source>
</evidence>
<dbReference type="OrthoDB" id="10254842at2759"/>
<organism evidence="1 2">
    <name type="scientific">Thelohanellus kitauei</name>
    <name type="common">Myxosporean</name>
    <dbReference type="NCBI Taxonomy" id="669202"/>
    <lineage>
        <taxon>Eukaryota</taxon>
        <taxon>Metazoa</taxon>
        <taxon>Cnidaria</taxon>
        <taxon>Myxozoa</taxon>
        <taxon>Myxosporea</taxon>
        <taxon>Bivalvulida</taxon>
        <taxon>Platysporina</taxon>
        <taxon>Myxobolidae</taxon>
        <taxon>Thelohanellus</taxon>
    </lineage>
</organism>
<protein>
    <submittedName>
        <fullName evidence="1">Uncharacterized protein</fullName>
    </submittedName>
</protein>
<name>A0A0C2MZY9_THEKT</name>
<sequence>MEIQKKFGSDKSLARKRSGLINLPVRKRAQNARFGSLTTSFISKTTCGKCVIFNQYLFGEEADYLEEDDCRVTAHWHKGTTLLIEFDEKVIERDRLITAKKLVTDIYNIKDFILIYSNNIVKKKDKASGSPLKKKIYLRLKEEWPPELVETDVPSSSNMQKVKTEILFYEMMTVLLFAKFVKGKSSRRVQQIKEMGKTEIGLSKAIPQS</sequence>
<dbReference type="EMBL" id="JWZT01002320">
    <property type="protein sequence ID" value="KII69665.1"/>
    <property type="molecule type" value="Genomic_DNA"/>
</dbReference>
<accession>A0A0C2MZY9</accession>
<dbReference type="Proteomes" id="UP000031668">
    <property type="component" value="Unassembled WGS sequence"/>
</dbReference>
<keyword evidence="2" id="KW-1185">Reference proteome</keyword>
<comment type="caution">
    <text evidence="1">The sequence shown here is derived from an EMBL/GenBank/DDBJ whole genome shotgun (WGS) entry which is preliminary data.</text>
</comment>
<reference evidence="1 2" key="1">
    <citation type="journal article" date="2014" name="Genome Biol. Evol.">
        <title>The genome of the myxosporean Thelohanellus kitauei shows adaptations to nutrient acquisition within its fish host.</title>
        <authorList>
            <person name="Yang Y."/>
            <person name="Xiong J."/>
            <person name="Zhou Z."/>
            <person name="Huo F."/>
            <person name="Miao W."/>
            <person name="Ran C."/>
            <person name="Liu Y."/>
            <person name="Zhang J."/>
            <person name="Feng J."/>
            <person name="Wang M."/>
            <person name="Wang M."/>
            <person name="Wang L."/>
            <person name="Yao B."/>
        </authorList>
    </citation>
    <scope>NUCLEOTIDE SEQUENCE [LARGE SCALE GENOMIC DNA]</scope>
    <source>
        <strain evidence="1">Wuqing</strain>
    </source>
</reference>
<dbReference type="AlphaFoldDB" id="A0A0C2MZY9"/>